<comment type="caution">
    <text evidence="1">The sequence shown here is derived from an EMBL/GenBank/DDBJ whole genome shotgun (WGS) entry which is preliminary data.</text>
</comment>
<dbReference type="EMBL" id="CM046107">
    <property type="protein sequence ID" value="KAI8432477.1"/>
    <property type="molecule type" value="Genomic_DNA"/>
</dbReference>
<reference evidence="1 2" key="1">
    <citation type="journal article" date="2022" name="Genome Biol. Evol.">
        <title>The Spruce Budworm Genome: Reconstructing the Evolutionary History of Antifreeze Proteins.</title>
        <authorList>
            <person name="Beliveau C."/>
            <person name="Gagne P."/>
            <person name="Picq S."/>
            <person name="Vernygora O."/>
            <person name="Keeling C.I."/>
            <person name="Pinkney K."/>
            <person name="Doucet D."/>
            <person name="Wen F."/>
            <person name="Johnston J.S."/>
            <person name="Maaroufi H."/>
            <person name="Boyle B."/>
            <person name="Laroche J."/>
            <person name="Dewar K."/>
            <person name="Juretic N."/>
            <person name="Blackburn G."/>
            <person name="Nisole A."/>
            <person name="Brunet B."/>
            <person name="Brandao M."/>
            <person name="Lumley L."/>
            <person name="Duan J."/>
            <person name="Quan G."/>
            <person name="Lucarotti C.J."/>
            <person name="Roe A.D."/>
            <person name="Sperling F.A.H."/>
            <person name="Levesque R.C."/>
            <person name="Cusson M."/>
        </authorList>
    </citation>
    <scope>NUCLEOTIDE SEQUENCE [LARGE SCALE GENOMIC DNA]</scope>
    <source>
        <strain evidence="1">Glfc:IPQL:Cfum</strain>
    </source>
</reference>
<gene>
    <name evidence="1" type="ORF">MSG28_004860</name>
</gene>
<name>A0ACC0K7R4_CHOFU</name>
<evidence type="ECO:0000313" key="1">
    <source>
        <dbReference type="EMBL" id="KAI8432477.1"/>
    </source>
</evidence>
<dbReference type="Proteomes" id="UP001064048">
    <property type="component" value="Chromosome 7"/>
</dbReference>
<accession>A0ACC0K7R4</accession>
<proteinExistence type="predicted"/>
<protein>
    <submittedName>
        <fullName evidence="1">Uncharacterized protein</fullName>
    </submittedName>
</protein>
<sequence length="170" mass="19119">MGLCRLDTCCCCVNLDIGSKIIGFVWTLLAALVSALYAVPVALLQMPSSTMLFFSTVFITSLMQFITGCMMIVGLFQKRPALMWPWLTISWFLGGGLLLIACIGFVLLYIDERAGQSISYVSSAYVVYSLVLLYFTTVVRSRRDEIQDELKWQSGKRLMRPVALKENIYV</sequence>
<evidence type="ECO:0000313" key="2">
    <source>
        <dbReference type="Proteomes" id="UP001064048"/>
    </source>
</evidence>
<organism evidence="1 2">
    <name type="scientific">Choristoneura fumiferana</name>
    <name type="common">Spruce budworm moth</name>
    <name type="synonym">Archips fumiferana</name>
    <dbReference type="NCBI Taxonomy" id="7141"/>
    <lineage>
        <taxon>Eukaryota</taxon>
        <taxon>Metazoa</taxon>
        <taxon>Ecdysozoa</taxon>
        <taxon>Arthropoda</taxon>
        <taxon>Hexapoda</taxon>
        <taxon>Insecta</taxon>
        <taxon>Pterygota</taxon>
        <taxon>Neoptera</taxon>
        <taxon>Endopterygota</taxon>
        <taxon>Lepidoptera</taxon>
        <taxon>Glossata</taxon>
        <taxon>Ditrysia</taxon>
        <taxon>Tortricoidea</taxon>
        <taxon>Tortricidae</taxon>
        <taxon>Tortricinae</taxon>
        <taxon>Choristoneura</taxon>
    </lineage>
</organism>
<keyword evidence="2" id="KW-1185">Reference proteome</keyword>